<comment type="caution">
    <text evidence="6">The sequence shown here is derived from an EMBL/GenBank/DDBJ whole genome shotgun (WGS) entry which is preliminary data.</text>
</comment>
<evidence type="ECO:0000259" key="5">
    <source>
        <dbReference type="Pfam" id="PF25954"/>
    </source>
</evidence>
<sequence>MRRRGWIALGLGLPLAGWLGWRAVAARRAASGTAGPGAPGAATAASAAVPTLRLGPQDVMRAARTELTRTLDVSGGLKAVRSAVVKAKVAGELLRLDVREGDSVRAGQLLGEIDPADNRSRLKQAEETAAAARAQLDVAERTLANNQALVDQNFISRTALDTSIANANAARANLRAAEAAVELARKALDDARLVAPIGGTVSQRLMQPGERAPLDARIVEIVDLSALELEAAVPPEDIVALRVGQDATVEIDGLAQPLAARVARINPSTQAGTRAVLAYLALPPTPGLRQGLFARARVALGRDSLLAVPVALVRVDAASPTLMVLAGERIEARSVTLGRRGEARFGDRTEDAVEVLGGIAEGELLLRPVAGPVRAGTPARLASAP</sequence>
<keyword evidence="7" id="KW-1185">Reference proteome</keyword>
<dbReference type="Gene3D" id="2.40.420.20">
    <property type="match status" value="1"/>
</dbReference>
<dbReference type="Gene3D" id="2.40.30.170">
    <property type="match status" value="1"/>
</dbReference>
<dbReference type="NCBIfam" id="TIGR01730">
    <property type="entry name" value="RND_mfp"/>
    <property type="match status" value="1"/>
</dbReference>
<dbReference type="GO" id="GO:1990281">
    <property type="term" value="C:efflux pump complex"/>
    <property type="evidence" value="ECO:0007669"/>
    <property type="project" value="TreeGrafter"/>
</dbReference>
<feature type="domain" description="Multidrug resistance protein MdtA-like barrel-sandwich hybrid" evidence="4">
    <location>
        <begin position="82"/>
        <end position="210"/>
    </location>
</feature>
<feature type="domain" description="CusB-like beta-barrel" evidence="5">
    <location>
        <begin position="229"/>
        <end position="299"/>
    </location>
</feature>
<dbReference type="AlphaFoldDB" id="A0A0K8NX34"/>
<dbReference type="PANTHER" id="PTHR30469:SF15">
    <property type="entry name" value="HLYD FAMILY OF SECRETION PROTEINS"/>
    <property type="match status" value="1"/>
</dbReference>
<dbReference type="EMBL" id="BBYR01000012">
    <property type="protein sequence ID" value="GAP34941.1"/>
    <property type="molecule type" value="Genomic_DNA"/>
</dbReference>
<comment type="similarity">
    <text evidence="1">Belongs to the membrane fusion protein (MFP) (TC 8.A.1) family.</text>
</comment>
<dbReference type="OrthoDB" id="5502471at2"/>
<dbReference type="RefSeq" id="WP_054019029.1">
    <property type="nucleotide sequence ID" value="NZ_BBYR01000012.1"/>
</dbReference>
<dbReference type="InterPro" id="IPR058792">
    <property type="entry name" value="Beta-barrel_RND_2"/>
</dbReference>
<dbReference type="SUPFAM" id="SSF111369">
    <property type="entry name" value="HlyD-like secretion proteins"/>
    <property type="match status" value="1"/>
</dbReference>
<name>A0A0K8NX34_PISS1</name>
<evidence type="ECO:0000313" key="7">
    <source>
        <dbReference type="Proteomes" id="UP000037660"/>
    </source>
</evidence>
<dbReference type="InterPro" id="IPR058624">
    <property type="entry name" value="MdtA-like_HH"/>
</dbReference>
<keyword evidence="2" id="KW-0175">Coiled coil</keyword>
<dbReference type="Gene3D" id="1.10.287.470">
    <property type="entry name" value="Helix hairpin bin"/>
    <property type="match status" value="1"/>
</dbReference>
<dbReference type="PANTHER" id="PTHR30469">
    <property type="entry name" value="MULTIDRUG RESISTANCE PROTEIN MDTA"/>
    <property type="match status" value="1"/>
</dbReference>
<evidence type="ECO:0000256" key="2">
    <source>
        <dbReference type="SAM" id="Coils"/>
    </source>
</evidence>
<dbReference type="STRING" id="1547922.ISF6_0491"/>
<evidence type="ECO:0000256" key="1">
    <source>
        <dbReference type="ARBA" id="ARBA00009477"/>
    </source>
</evidence>
<dbReference type="Pfam" id="PF25954">
    <property type="entry name" value="Beta-barrel_RND_2"/>
    <property type="match status" value="1"/>
</dbReference>
<evidence type="ECO:0000259" key="3">
    <source>
        <dbReference type="Pfam" id="PF25876"/>
    </source>
</evidence>
<dbReference type="InterPro" id="IPR058625">
    <property type="entry name" value="MdtA-like_BSH"/>
</dbReference>
<organism evidence="6 7">
    <name type="scientific">Piscinibacter sakaiensis</name>
    <name type="common">Ideonella sakaiensis</name>
    <dbReference type="NCBI Taxonomy" id="1547922"/>
    <lineage>
        <taxon>Bacteria</taxon>
        <taxon>Pseudomonadati</taxon>
        <taxon>Pseudomonadota</taxon>
        <taxon>Betaproteobacteria</taxon>
        <taxon>Burkholderiales</taxon>
        <taxon>Sphaerotilaceae</taxon>
        <taxon>Piscinibacter</taxon>
    </lineage>
</organism>
<accession>A0A0K8NX34</accession>
<dbReference type="Proteomes" id="UP000037660">
    <property type="component" value="Unassembled WGS sequence"/>
</dbReference>
<feature type="coiled-coil region" evidence="2">
    <location>
        <begin position="122"/>
        <end position="194"/>
    </location>
</feature>
<dbReference type="InterPro" id="IPR006143">
    <property type="entry name" value="RND_pump_MFP"/>
</dbReference>
<feature type="domain" description="Multidrug resistance protein MdtA-like alpha-helical hairpin" evidence="3">
    <location>
        <begin position="122"/>
        <end position="189"/>
    </location>
</feature>
<dbReference type="Pfam" id="PF25876">
    <property type="entry name" value="HH_MFP_RND"/>
    <property type="match status" value="1"/>
</dbReference>
<reference evidence="7" key="1">
    <citation type="submission" date="2015-07" db="EMBL/GenBank/DDBJ databases">
        <title>Discovery of a poly(ethylene terephthalate assimilation.</title>
        <authorList>
            <person name="Yoshida S."/>
            <person name="Hiraga K."/>
            <person name="Takehana T."/>
            <person name="Taniguchi I."/>
            <person name="Yamaji H."/>
            <person name="Maeda Y."/>
            <person name="Toyohara K."/>
            <person name="Miyamoto K."/>
            <person name="Kimura Y."/>
            <person name="Oda K."/>
        </authorList>
    </citation>
    <scope>NUCLEOTIDE SEQUENCE [LARGE SCALE GENOMIC DNA]</scope>
    <source>
        <strain evidence="7">NBRC 110686 / TISTR 2288 / 201-F6</strain>
    </source>
</reference>
<dbReference type="Pfam" id="PF25917">
    <property type="entry name" value="BSH_RND"/>
    <property type="match status" value="1"/>
</dbReference>
<proteinExistence type="inferred from homology"/>
<reference evidence="6 7" key="2">
    <citation type="journal article" date="2016" name="Science">
        <title>A bacterium that degrades and assimilates poly(ethylene terephthalate).</title>
        <authorList>
            <person name="Yoshida S."/>
            <person name="Hiraga K."/>
            <person name="Takehana T."/>
            <person name="Taniguchi I."/>
            <person name="Yamaji H."/>
            <person name="Maeda Y."/>
            <person name="Toyohara K."/>
            <person name="Miyamoto K."/>
            <person name="Kimura Y."/>
            <person name="Oda K."/>
        </authorList>
    </citation>
    <scope>NUCLEOTIDE SEQUENCE [LARGE SCALE GENOMIC DNA]</scope>
    <source>
        <strain evidence="7">NBRC 110686 / TISTR 2288 / 201-F6</strain>
    </source>
</reference>
<protein>
    <submittedName>
        <fullName evidence="6">Putative Co/Zn/Cd efflux system membrane fusion protein</fullName>
    </submittedName>
</protein>
<dbReference type="Gene3D" id="2.40.50.100">
    <property type="match status" value="1"/>
</dbReference>
<evidence type="ECO:0000259" key="4">
    <source>
        <dbReference type="Pfam" id="PF25917"/>
    </source>
</evidence>
<dbReference type="GO" id="GO:0015562">
    <property type="term" value="F:efflux transmembrane transporter activity"/>
    <property type="evidence" value="ECO:0007669"/>
    <property type="project" value="TreeGrafter"/>
</dbReference>
<gene>
    <name evidence="6" type="ORF">ISF6_0491</name>
</gene>
<evidence type="ECO:0000313" key="6">
    <source>
        <dbReference type="EMBL" id="GAP34941.1"/>
    </source>
</evidence>